<reference evidence="2 3" key="1">
    <citation type="submission" date="2015-09" db="EMBL/GenBank/DDBJ databases">
        <authorList>
            <consortium name="Pathogen Informatics"/>
        </authorList>
    </citation>
    <scope>NUCLEOTIDE SEQUENCE [LARGE SCALE GENOMIC DNA]</scope>
    <source>
        <strain evidence="2 3">2789STDY5834835</strain>
    </source>
</reference>
<gene>
    <name evidence="2" type="ORF">ERS852450_00181</name>
</gene>
<dbReference type="AlphaFoldDB" id="A0A173XN56"/>
<evidence type="ECO:0000313" key="2">
    <source>
        <dbReference type="EMBL" id="CUN53321.1"/>
    </source>
</evidence>
<evidence type="ECO:0000256" key="1">
    <source>
        <dbReference type="SAM" id="Phobius"/>
    </source>
</evidence>
<dbReference type="RefSeq" id="WP_055297865.1">
    <property type="nucleotide sequence ID" value="NZ_BLYK01000002.1"/>
</dbReference>
<dbReference type="Proteomes" id="UP000095679">
    <property type="component" value="Unassembled WGS sequence"/>
</dbReference>
<name>A0A173XN56_9FIRM</name>
<keyword evidence="1" id="KW-0472">Membrane</keyword>
<keyword evidence="1" id="KW-0812">Transmembrane</keyword>
<accession>A0A173XN56</accession>
<dbReference type="EMBL" id="CYZL01000001">
    <property type="protein sequence ID" value="CUN53321.1"/>
    <property type="molecule type" value="Genomic_DNA"/>
</dbReference>
<protein>
    <submittedName>
        <fullName evidence="2">Uncharacterized protein</fullName>
    </submittedName>
</protein>
<organism evidence="2 3">
    <name type="scientific">Anaerobutyricum hallii</name>
    <dbReference type="NCBI Taxonomy" id="39488"/>
    <lineage>
        <taxon>Bacteria</taxon>
        <taxon>Bacillati</taxon>
        <taxon>Bacillota</taxon>
        <taxon>Clostridia</taxon>
        <taxon>Lachnospirales</taxon>
        <taxon>Lachnospiraceae</taxon>
        <taxon>Anaerobutyricum</taxon>
    </lineage>
</organism>
<evidence type="ECO:0000313" key="3">
    <source>
        <dbReference type="Proteomes" id="UP000095679"/>
    </source>
</evidence>
<feature type="transmembrane region" description="Helical" evidence="1">
    <location>
        <begin position="6"/>
        <end position="26"/>
    </location>
</feature>
<keyword evidence="1" id="KW-1133">Transmembrane helix</keyword>
<proteinExistence type="predicted"/>
<sequence>MIKDKLRYVPAVFMILFLSAANLFLIKLIRQTPRIPQSAPTESPFSHSVLDTKNPGELVLKGKAGDMVDISLVEGVSYKQVRLSSNKEKIKIPAGQYNISVNNGSALWVIVDRGGKTTVLLY</sequence>